<proteinExistence type="predicted"/>
<protein>
    <submittedName>
        <fullName evidence="1">(Perigord truffle) hypothetical protein</fullName>
    </submittedName>
</protein>
<dbReference type="RefSeq" id="XP_002836177.1">
    <property type="nucleotide sequence ID" value="XM_002836131.1"/>
</dbReference>
<dbReference type="KEGG" id="tml:GSTUM_00002499001"/>
<organism evidence="1 2">
    <name type="scientific">Tuber melanosporum (strain Mel28)</name>
    <name type="common">Perigord black truffle</name>
    <dbReference type="NCBI Taxonomy" id="656061"/>
    <lineage>
        <taxon>Eukaryota</taxon>
        <taxon>Fungi</taxon>
        <taxon>Dikarya</taxon>
        <taxon>Ascomycota</taxon>
        <taxon>Pezizomycotina</taxon>
        <taxon>Pezizomycetes</taxon>
        <taxon>Pezizales</taxon>
        <taxon>Tuberaceae</taxon>
        <taxon>Tuber</taxon>
    </lineage>
</organism>
<dbReference type="Proteomes" id="UP000006911">
    <property type="component" value="Unassembled WGS sequence"/>
</dbReference>
<keyword evidence="2" id="KW-1185">Reference proteome</keyword>
<dbReference type="AlphaFoldDB" id="D5G775"/>
<evidence type="ECO:0000313" key="2">
    <source>
        <dbReference type="Proteomes" id="UP000006911"/>
    </source>
</evidence>
<dbReference type="InParanoid" id="D5G775"/>
<evidence type="ECO:0000313" key="1">
    <source>
        <dbReference type="EMBL" id="CAZ80368.1"/>
    </source>
</evidence>
<sequence length="109" mass="12202">MLQHHLLPYHLYGPYTPNFTLPDLWEYHPRGPFGINAGKPARVVLGVVIAVDLGRQVFPPGKIHALNEKLFSVRKNPRNNTTGITIHTSSTLAKPLKQFPGFGLVLKLR</sequence>
<reference evidence="1 2" key="1">
    <citation type="journal article" date="2010" name="Nature">
        <title>Perigord black truffle genome uncovers evolutionary origins and mechanisms of symbiosis.</title>
        <authorList>
            <person name="Martin F."/>
            <person name="Kohler A."/>
            <person name="Murat C."/>
            <person name="Balestrini R."/>
            <person name="Coutinho P.M."/>
            <person name="Jaillon O."/>
            <person name="Montanini B."/>
            <person name="Morin E."/>
            <person name="Noel B."/>
            <person name="Percudani R."/>
            <person name="Porcel B."/>
            <person name="Rubini A."/>
            <person name="Amicucci A."/>
            <person name="Amselem J."/>
            <person name="Anthouard V."/>
            <person name="Arcioni S."/>
            <person name="Artiguenave F."/>
            <person name="Aury J.M."/>
            <person name="Ballario P."/>
            <person name="Bolchi A."/>
            <person name="Brenna A."/>
            <person name="Brun A."/>
            <person name="Buee M."/>
            <person name="Cantarel B."/>
            <person name="Chevalier G."/>
            <person name="Couloux A."/>
            <person name="Da Silva C."/>
            <person name="Denoeud F."/>
            <person name="Duplessis S."/>
            <person name="Ghignone S."/>
            <person name="Hilselberger B."/>
            <person name="Iotti M."/>
            <person name="Marcais B."/>
            <person name="Mello A."/>
            <person name="Miranda M."/>
            <person name="Pacioni G."/>
            <person name="Quesneville H."/>
            <person name="Riccioni C."/>
            <person name="Ruotolo R."/>
            <person name="Splivallo R."/>
            <person name="Stocchi V."/>
            <person name="Tisserant E."/>
            <person name="Viscomi A.R."/>
            <person name="Zambonelli A."/>
            <person name="Zampieri E."/>
            <person name="Henrissat B."/>
            <person name="Lebrun M.H."/>
            <person name="Paolocci F."/>
            <person name="Bonfante P."/>
            <person name="Ottonello S."/>
            <person name="Wincker P."/>
        </authorList>
    </citation>
    <scope>NUCLEOTIDE SEQUENCE [LARGE SCALE GENOMIC DNA]</scope>
    <source>
        <strain evidence="1 2">Mel28</strain>
    </source>
</reference>
<dbReference type="HOGENOM" id="CLU_2185860_0_0_1"/>
<gene>
    <name evidence="1" type="ORF">GSTUM_00002499001</name>
</gene>
<dbReference type="EMBL" id="FN430022">
    <property type="protein sequence ID" value="CAZ80368.1"/>
    <property type="molecule type" value="Genomic_DNA"/>
</dbReference>
<dbReference type="GeneID" id="9185266"/>
<accession>D5G775</accession>
<name>D5G775_TUBMM</name>